<gene>
    <name evidence="1" type="ORF">M9458_044735</name>
</gene>
<feature type="non-terminal residue" evidence="1">
    <location>
        <position position="1"/>
    </location>
</feature>
<name>A0ABD0NI01_CIRMR</name>
<protein>
    <submittedName>
        <fullName evidence="1">Uncharacterized protein</fullName>
    </submittedName>
</protein>
<comment type="caution">
    <text evidence="1">The sequence shown here is derived from an EMBL/GenBank/DDBJ whole genome shotgun (WGS) entry which is preliminary data.</text>
</comment>
<keyword evidence="2" id="KW-1185">Reference proteome</keyword>
<evidence type="ECO:0000313" key="2">
    <source>
        <dbReference type="Proteomes" id="UP001529510"/>
    </source>
</evidence>
<dbReference type="EMBL" id="JAMKFB020000022">
    <property type="protein sequence ID" value="KAL0161010.1"/>
    <property type="molecule type" value="Genomic_DNA"/>
</dbReference>
<dbReference type="SUPFAM" id="SSF48726">
    <property type="entry name" value="Immunoglobulin"/>
    <property type="match status" value="1"/>
</dbReference>
<dbReference type="InterPro" id="IPR013783">
    <property type="entry name" value="Ig-like_fold"/>
</dbReference>
<dbReference type="PANTHER" id="PTHR21063">
    <property type="entry name" value="LFA-3"/>
    <property type="match status" value="1"/>
</dbReference>
<feature type="non-terminal residue" evidence="1">
    <location>
        <position position="89"/>
    </location>
</feature>
<organism evidence="1 2">
    <name type="scientific">Cirrhinus mrigala</name>
    <name type="common">Mrigala</name>
    <dbReference type="NCBI Taxonomy" id="683832"/>
    <lineage>
        <taxon>Eukaryota</taxon>
        <taxon>Metazoa</taxon>
        <taxon>Chordata</taxon>
        <taxon>Craniata</taxon>
        <taxon>Vertebrata</taxon>
        <taxon>Euteleostomi</taxon>
        <taxon>Actinopterygii</taxon>
        <taxon>Neopterygii</taxon>
        <taxon>Teleostei</taxon>
        <taxon>Ostariophysi</taxon>
        <taxon>Cypriniformes</taxon>
        <taxon>Cyprinidae</taxon>
        <taxon>Labeoninae</taxon>
        <taxon>Labeonini</taxon>
        <taxon>Cirrhinus</taxon>
    </lineage>
</organism>
<dbReference type="Gene3D" id="2.60.40.10">
    <property type="entry name" value="Immunoglobulins"/>
    <property type="match status" value="1"/>
</dbReference>
<reference evidence="1 2" key="1">
    <citation type="submission" date="2024-05" db="EMBL/GenBank/DDBJ databases">
        <title>Genome sequencing and assembly of Indian major carp, Cirrhinus mrigala (Hamilton, 1822).</title>
        <authorList>
            <person name="Mohindra V."/>
            <person name="Chowdhury L.M."/>
            <person name="Lal K."/>
            <person name="Jena J.K."/>
        </authorList>
    </citation>
    <scope>NUCLEOTIDE SEQUENCE [LARGE SCALE GENOMIC DNA]</scope>
    <source>
        <strain evidence="1">CM1030</strain>
        <tissue evidence="1">Blood</tissue>
    </source>
</reference>
<sequence length="89" mass="10207">MEGDTVTLHTDITNIQRDDQILWKLEDQVIPIAHLNSPDDARWGNIRLKNQNRDLVISNIRNDQSGVYKVEINTISMVLHRKFKIAVGG</sequence>
<evidence type="ECO:0000313" key="1">
    <source>
        <dbReference type="EMBL" id="KAL0161010.1"/>
    </source>
</evidence>
<accession>A0ABD0NI01</accession>
<dbReference type="PANTHER" id="PTHR21063:SF4">
    <property type="entry name" value="CD48 ANTIGEN-RELATED"/>
    <property type="match status" value="1"/>
</dbReference>
<dbReference type="AlphaFoldDB" id="A0ABD0NI01"/>
<dbReference type="InterPro" id="IPR036179">
    <property type="entry name" value="Ig-like_dom_sf"/>
</dbReference>
<dbReference type="Proteomes" id="UP001529510">
    <property type="component" value="Unassembled WGS sequence"/>
</dbReference>
<proteinExistence type="predicted"/>